<comment type="caution">
    <text evidence="1">The sequence shown here is derived from an EMBL/GenBank/DDBJ whole genome shotgun (WGS) entry which is preliminary data.</text>
</comment>
<dbReference type="Proteomes" id="UP000499080">
    <property type="component" value="Unassembled WGS sequence"/>
</dbReference>
<keyword evidence="2" id="KW-1185">Reference proteome</keyword>
<accession>A0A4Y2X8V8</accession>
<proteinExistence type="predicted"/>
<protein>
    <submittedName>
        <fullName evidence="1">Uncharacterized protein</fullName>
    </submittedName>
</protein>
<reference evidence="1 2" key="1">
    <citation type="journal article" date="2019" name="Sci. Rep.">
        <title>Orb-weaving spider Araneus ventricosus genome elucidates the spidroin gene catalogue.</title>
        <authorList>
            <person name="Kono N."/>
            <person name="Nakamura H."/>
            <person name="Ohtoshi R."/>
            <person name="Moran D.A.P."/>
            <person name="Shinohara A."/>
            <person name="Yoshida Y."/>
            <person name="Fujiwara M."/>
            <person name="Mori M."/>
            <person name="Tomita M."/>
            <person name="Arakawa K."/>
        </authorList>
    </citation>
    <scope>NUCLEOTIDE SEQUENCE [LARGE SCALE GENOMIC DNA]</scope>
</reference>
<dbReference type="EMBL" id="BGPR01072809">
    <property type="protein sequence ID" value="GBO45636.1"/>
    <property type="molecule type" value="Genomic_DNA"/>
</dbReference>
<sequence>MKTHKDNILDYHRVRGRVVERSRLWSRKVSGSEPDSRKICRVLGQLRVRSYIGAKRPPFGVVWELGEGVRAQVSSSSSEQ</sequence>
<dbReference type="AlphaFoldDB" id="A0A4Y2X8V8"/>
<name>A0A4Y2X8V8_ARAVE</name>
<evidence type="ECO:0000313" key="1">
    <source>
        <dbReference type="EMBL" id="GBO45636.1"/>
    </source>
</evidence>
<organism evidence="1 2">
    <name type="scientific">Araneus ventricosus</name>
    <name type="common">Orbweaver spider</name>
    <name type="synonym">Epeira ventricosa</name>
    <dbReference type="NCBI Taxonomy" id="182803"/>
    <lineage>
        <taxon>Eukaryota</taxon>
        <taxon>Metazoa</taxon>
        <taxon>Ecdysozoa</taxon>
        <taxon>Arthropoda</taxon>
        <taxon>Chelicerata</taxon>
        <taxon>Arachnida</taxon>
        <taxon>Araneae</taxon>
        <taxon>Araneomorphae</taxon>
        <taxon>Entelegynae</taxon>
        <taxon>Araneoidea</taxon>
        <taxon>Araneidae</taxon>
        <taxon>Araneus</taxon>
    </lineage>
</organism>
<gene>
    <name evidence="1" type="ORF">AVEN_202513_1</name>
</gene>
<feature type="non-terminal residue" evidence="1">
    <location>
        <position position="80"/>
    </location>
</feature>
<evidence type="ECO:0000313" key="2">
    <source>
        <dbReference type="Proteomes" id="UP000499080"/>
    </source>
</evidence>